<comment type="subcellular location">
    <subcellularLocation>
        <location evidence="1">Secreted</location>
    </subcellularLocation>
</comment>
<dbReference type="PANTHER" id="PTHR10494">
    <property type="entry name" value="BONE MORPHOGENETIC PROTEIN INHIBITOR, NOGGIN"/>
    <property type="match status" value="1"/>
</dbReference>
<dbReference type="Proteomes" id="UP000291343">
    <property type="component" value="Unassembled WGS sequence"/>
</dbReference>
<dbReference type="SUPFAM" id="SSF57501">
    <property type="entry name" value="Cystine-knot cytokines"/>
    <property type="match status" value="1"/>
</dbReference>
<evidence type="ECO:0000256" key="5">
    <source>
        <dbReference type="ARBA" id="ARBA00022729"/>
    </source>
</evidence>
<feature type="chain" id="PRO_5019825217" description="Noggin" evidence="7">
    <location>
        <begin position="18"/>
        <end position="268"/>
    </location>
</feature>
<evidence type="ECO:0000256" key="4">
    <source>
        <dbReference type="ARBA" id="ARBA00022525"/>
    </source>
</evidence>
<protein>
    <recommendedName>
        <fullName evidence="10">Noggin</fullName>
    </recommendedName>
</protein>
<keyword evidence="4" id="KW-0964">Secreted</keyword>
<dbReference type="InterPro" id="IPR029034">
    <property type="entry name" value="Cystine-knot_cytokine"/>
</dbReference>
<evidence type="ECO:0000256" key="7">
    <source>
        <dbReference type="SAM" id="SignalP"/>
    </source>
</evidence>
<keyword evidence="5 7" id="KW-0732">Signal</keyword>
<evidence type="ECO:0000256" key="6">
    <source>
        <dbReference type="SAM" id="MobiDB-lite"/>
    </source>
</evidence>
<feature type="region of interest" description="Disordered" evidence="6">
    <location>
        <begin position="201"/>
        <end position="227"/>
    </location>
</feature>
<name>A0A482X151_LAOST</name>
<evidence type="ECO:0000256" key="1">
    <source>
        <dbReference type="ARBA" id="ARBA00004613"/>
    </source>
</evidence>
<dbReference type="OrthoDB" id="5950649at2759"/>
<accession>A0A482X151</accession>
<organism evidence="8 9">
    <name type="scientific">Laodelphax striatellus</name>
    <name type="common">Small brown planthopper</name>
    <name type="synonym">Delphax striatella</name>
    <dbReference type="NCBI Taxonomy" id="195883"/>
    <lineage>
        <taxon>Eukaryota</taxon>
        <taxon>Metazoa</taxon>
        <taxon>Ecdysozoa</taxon>
        <taxon>Arthropoda</taxon>
        <taxon>Hexapoda</taxon>
        <taxon>Insecta</taxon>
        <taxon>Pterygota</taxon>
        <taxon>Neoptera</taxon>
        <taxon>Paraneoptera</taxon>
        <taxon>Hemiptera</taxon>
        <taxon>Auchenorrhyncha</taxon>
        <taxon>Fulgoroidea</taxon>
        <taxon>Delphacidae</taxon>
        <taxon>Criomorphinae</taxon>
        <taxon>Laodelphax</taxon>
    </lineage>
</organism>
<dbReference type="STRING" id="195883.A0A482X151"/>
<sequence length="268" mass="30873">MWPVIVILLALVGAALCDSIDSTGLVGTSPALLLGSSQLPLQFWSNMRKSALKPRRRDLHEATLRNILGHDYDARWMKSARPMSPNESEDDGERKAVRQLRGLVNASHDSGHSELLQLPDALPAEYRELVKTWLVQRATCPIHFVWDDLGPYFWPRWLRRGECLANVQCSWPPGMTCVPGGARNLHVLRWHCRLRKHYGHRKKEKNDNQVWSTSPAKNKADSRNRARKKKRRKYRCFWIKVPYPVPEDCVCACAEKETDSDQELTELR</sequence>
<evidence type="ECO:0000313" key="9">
    <source>
        <dbReference type="Proteomes" id="UP000291343"/>
    </source>
</evidence>
<dbReference type="GO" id="GO:0009953">
    <property type="term" value="P:dorsal/ventral pattern formation"/>
    <property type="evidence" value="ECO:0007669"/>
    <property type="project" value="TreeGrafter"/>
</dbReference>
<gene>
    <name evidence="8" type="ORF">LSTR_LSTR001108</name>
</gene>
<evidence type="ECO:0008006" key="10">
    <source>
        <dbReference type="Google" id="ProtNLM"/>
    </source>
</evidence>
<dbReference type="GO" id="GO:0030514">
    <property type="term" value="P:negative regulation of BMP signaling pathway"/>
    <property type="evidence" value="ECO:0007669"/>
    <property type="project" value="InterPro"/>
</dbReference>
<dbReference type="EMBL" id="QKKF02019844">
    <property type="protein sequence ID" value="RZF39587.1"/>
    <property type="molecule type" value="Genomic_DNA"/>
</dbReference>
<dbReference type="GO" id="GO:0005615">
    <property type="term" value="C:extracellular space"/>
    <property type="evidence" value="ECO:0007669"/>
    <property type="project" value="TreeGrafter"/>
</dbReference>
<comment type="similarity">
    <text evidence="2">Belongs to the noggin family.</text>
</comment>
<keyword evidence="3" id="KW-0217">Developmental protein</keyword>
<dbReference type="PANTHER" id="PTHR10494:SF6">
    <property type="entry name" value="NOGGIN"/>
    <property type="match status" value="1"/>
</dbReference>
<comment type="caution">
    <text evidence="8">The sequence shown here is derived from an EMBL/GenBank/DDBJ whole genome shotgun (WGS) entry which is preliminary data.</text>
</comment>
<evidence type="ECO:0000313" key="8">
    <source>
        <dbReference type="EMBL" id="RZF39587.1"/>
    </source>
</evidence>
<dbReference type="Pfam" id="PF05806">
    <property type="entry name" value="Noggin"/>
    <property type="match status" value="1"/>
</dbReference>
<dbReference type="InterPro" id="IPR008717">
    <property type="entry name" value="Noggin"/>
</dbReference>
<keyword evidence="9" id="KW-1185">Reference proteome</keyword>
<feature type="signal peptide" evidence="7">
    <location>
        <begin position="1"/>
        <end position="17"/>
    </location>
</feature>
<reference evidence="8 9" key="1">
    <citation type="journal article" date="2017" name="Gigascience">
        <title>Genome sequence of the small brown planthopper, Laodelphax striatellus.</title>
        <authorList>
            <person name="Zhu J."/>
            <person name="Jiang F."/>
            <person name="Wang X."/>
            <person name="Yang P."/>
            <person name="Bao Y."/>
            <person name="Zhao W."/>
            <person name="Wang W."/>
            <person name="Lu H."/>
            <person name="Wang Q."/>
            <person name="Cui N."/>
            <person name="Li J."/>
            <person name="Chen X."/>
            <person name="Luo L."/>
            <person name="Yu J."/>
            <person name="Kang L."/>
            <person name="Cui F."/>
        </authorList>
    </citation>
    <scope>NUCLEOTIDE SEQUENCE [LARGE SCALE GENOMIC DNA]</scope>
    <source>
        <strain evidence="8">Lst14</strain>
    </source>
</reference>
<dbReference type="SMR" id="A0A482X151"/>
<evidence type="ECO:0000256" key="3">
    <source>
        <dbReference type="ARBA" id="ARBA00022473"/>
    </source>
</evidence>
<dbReference type="AlphaFoldDB" id="A0A482X151"/>
<dbReference type="GO" id="GO:0045596">
    <property type="term" value="P:negative regulation of cell differentiation"/>
    <property type="evidence" value="ECO:0007669"/>
    <property type="project" value="InterPro"/>
</dbReference>
<evidence type="ECO:0000256" key="2">
    <source>
        <dbReference type="ARBA" id="ARBA00007480"/>
    </source>
</evidence>
<dbReference type="InParanoid" id="A0A482X151"/>
<dbReference type="Gene3D" id="2.10.90.10">
    <property type="entry name" value="Cystine-knot cytokines"/>
    <property type="match status" value="1"/>
</dbReference>
<proteinExistence type="inferred from homology"/>
<dbReference type="Gene3D" id="1.10.287.520">
    <property type="entry name" value="Helix hairpin bin"/>
    <property type="match status" value="1"/>
</dbReference>